<keyword evidence="1 3" id="KW-0597">Phosphoprotein</keyword>
<feature type="domain" description="HTH luxR-type" evidence="4">
    <location>
        <begin position="140"/>
        <end position="205"/>
    </location>
</feature>
<dbReference type="PANTHER" id="PTHR45566">
    <property type="entry name" value="HTH-TYPE TRANSCRIPTIONAL REGULATOR YHJB-RELATED"/>
    <property type="match status" value="1"/>
</dbReference>
<dbReference type="InterPro" id="IPR011006">
    <property type="entry name" value="CheY-like_superfamily"/>
</dbReference>
<feature type="domain" description="Response regulatory" evidence="5">
    <location>
        <begin position="2"/>
        <end position="118"/>
    </location>
</feature>
<keyword evidence="7" id="KW-1185">Reference proteome</keyword>
<gene>
    <name evidence="6" type="ordered locus">Turpa_1567</name>
</gene>
<dbReference type="HOGENOM" id="CLU_000445_90_10_12"/>
<feature type="modified residue" description="4-aspartylphosphate" evidence="3">
    <location>
        <position position="53"/>
    </location>
</feature>
<organism evidence="6 7">
    <name type="scientific">Turneriella parva (strain ATCC BAA-1111 / DSM 21527 / NCTC 11395 / H)</name>
    <name type="common">Leptospira parva</name>
    <dbReference type="NCBI Taxonomy" id="869212"/>
    <lineage>
        <taxon>Bacteria</taxon>
        <taxon>Pseudomonadati</taxon>
        <taxon>Spirochaetota</taxon>
        <taxon>Spirochaetia</taxon>
        <taxon>Leptospirales</taxon>
        <taxon>Leptospiraceae</taxon>
        <taxon>Turneriella</taxon>
    </lineage>
</organism>
<dbReference type="KEGG" id="tpx:Turpa_1567"/>
<proteinExistence type="predicted"/>
<dbReference type="GO" id="GO:0000160">
    <property type="term" value="P:phosphorelay signal transduction system"/>
    <property type="evidence" value="ECO:0007669"/>
    <property type="project" value="InterPro"/>
</dbReference>
<evidence type="ECO:0000256" key="2">
    <source>
        <dbReference type="ARBA" id="ARBA00023125"/>
    </source>
</evidence>
<dbReference type="CDD" id="cd17535">
    <property type="entry name" value="REC_NarL-like"/>
    <property type="match status" value="1"/>
</dbReference>
<dbReference type="Proteomes" id="UP000006048">
    <property type="component" value="Chromosome"/>
</dbReference>
<evidence type="ECO:0000259" key="5">
    <source>
        <dbReference type="PROSITE" id="PS50110"/>
    </source>
</evidence>
<keyword evidence="2" id="KW-0238">DNA-binding</keyword>
<dbReference type="SUPFAM" id="SSF46894">
    <property type="entry name" value="C-terminal effector domain of the bipartite response regulators"/>
    <property type="match status" value="1"/>
</dbReference>
<dbReference type="RefSeq" id="WP_014802726.1">
    <property type="nucleotide sequence ID" value="NC_018020.1"/>
</dbReference>
<dbReference type="OrthoDB" id="9779069at2"/>
<evidence type="ECO:0000256" key="3">
    <source>
        <dbReference type="PROSITE-ProRule" id="PRU00169"/>
    </source>
</evidence>
<evidence type="ECO:0000256" key="1">
    <source>
        <dbReference type="ARBA" id="ARBA00022553"/>
    </source>
</evidence>
<name>I4B4K8_TURPD</name>
<dbReference type="PANTHER" id="PTHR45566:SF2">
    <property type="entry name" value="NARL SUBFAMILY"/>
    <property type="match status" value="1"/>
</dbReference>
<dbReference type="CDD" id="cd06170">
    <property type="entry name" value="LuxR_C_like"/>
    <property type="match status" value="1"/>
</dbReference>
<accession>I4B4K8</accession>
<dbReference type="AlphaFoldDB" id="I4B4K8"/>
<dbReference type="GO" id="GO:0003677">
    <property type="term" value="F:DNA binding"/>
    <property type="evidence" value="ECO:0007669"/>
    <property type="project" value="UniProtKB-KW"/>
</dbReference>
<dbReference type="SMART" id="SM00448">
    <property type="entry name" value="REC"/>
    <property type="match status" value="1"/>
</dbReference>
<dbReference type="PATRIC" id="fig|869212.3.peg.1562"/>
<dbReference type="PROSITE" id="PS50110">
    <property type="entry name" value="RESPONSE_REGULATORY"/>
    <property type="match status" value="1"/>
</dbReference>
<dbReference type="PRINTS" id="PR00038">
    <property type="entry name" value="HTHLUXR"/>
</dbReference>
<sequence>MHIGIVENDSEFRDNLLFTLKKLLPAAKIDWWQSAEGLLKEDSDKLPEILLLDVMLPGMTGIDLTRELTRGGYAGKIVILTNMNSDSLILEAIENGAVGYVLKSDRRELKSIIETVLAGGAILTPTIALRVMTALKSQRHESPDFGLSERLQQVLDLMVAGKTIPQVAKALRLSATTVHGYVKDIYKKLNVHNRAELVGRVHNRG</sequence>
<dbReference type="InterPro" id="IPR000792">
    <property type="entry name" value="Tscrpt_reg_LuxR_C"/>
</dbReference>
<dbReference type="InterPro" id="IPR016032">
    <property type="entry name" value="Sig_transdc_resp-reg_C-effctor"/>
</dbReference>
<dbReference type="InterPro" id="IPR058245">
    <property type="entry name" value="NreC/VraR/RcsB-like_REC"/>
</dbReference>
<dbReference type="Pfam" id="PF00072">
    <property type="entry name" value="Response_reg"/>
    <property type="match status" value="1"/>
</dbReference>
<evidence type="ECO:0000259" key="4">
    <source>
        <dbReference type="PROSITE" id="PS50043"/>
    </source>
</evidence>
<evidence type="ECO:0000313" key="6">
    <source>
        <dbReference type="EMBL" id="AFM12215.1"/>
    </source>
</evidence>
<dbReference type="InterPro" id="IPR051015">
    <property type="entry name" value="EvgA-like"/>
</dbReference>
<evidence type="ECO:0000313" key="7">
    <source>
        <dbReference type="Proteomes" id="UP000006048"/>
    </source>
</evidence>
<dbReference type="InterPro" id="IPR001789">
    <property type="entry name" value="Sig_transdc_resp-reg_receiver"/>
</dbReference>
<dbReference type="SMART" id="SM00421">
    <property type="entry name" value="HTH_LUXR"/>
    <property type="match status" value="1"/>
</dbReference>
<reference evidence="6 7" key="1">
    <citation type="submission" date="2012-06" db="EMBL/GenBank/DDBJ databases">
        <title>The complete chromosome of genome of Turneriella parva DSM 21527.</title>
        <authorList>
            <consortium name="US DOE Joint Genome Institute (JGI-PGF)"/>
            <person name="Lucas S."/>
            <person name="Han J."/>
            <person name="Lapidus A."/>
            <person name="Bruce D."/>
            <person name="Goodwin L."/>
            <person name="Pitluck S."/>
            <person name="Peters L."/>
            <person name="Kyrpides N."/>
            <person name="Mavromatis K."/>
            <person name="Ivanova N."/>
            <person name="Mikhailova N."/>
            <person name="Chertkov O."/>
            <person name="Detter J.C."/>
            <person name="Tapia R."/>
            <person name="Han C."/>
            <person name="Land M."/>
            <person name="Hauser L."/>
            <person name="Markowitz V."/>
            <person name="Cheng J.-F."/>
            <person name="Hugenholtz P."/>
            <person name="Woyke T."/>
            <person name="Wu D."/>
            <person name="Gronow S."/>
            <person name="Wellnitz S."/>
            <person name="Brambilla E."/>
            <person name="Klenk H.-P."/>
            <person name="Eisen J.A."/>
        </authorList>
    </citation>
    <scope>NUCLEOTIDE SEQUENCE [LARGE SCALE GENOMIC DNA]</scope>
    <source>
        <strain evidence="7">ATCC BAA-1111 / DSM 21527 / NCTC 11395 / H</strain>
    </source>
</reference>
<dbReference type="EMBL" id="CP002959">
    <property type="protein sequence ID" value="AFM12215.1"/>
    <property type="molecule type" value="Genomic_DNA"/>
</dbReference>
<protein>
    <submittedName>
        <fullName evidence="6">Two component transcriptional regulator, LuxR family</fullName>
    </submittedName>
</protein>
<dbReference type="GO" id="GO:0006355">
    <property type="term" value="P:regulation of DNA-templated transcription"/>
    <property type="evidence" value="ECO:0007669"/>
    <property type="project" value="InterPro"/>
</dbReference>
<dbReference type="STRING" id="869212.Turpa_1567"/>
<dbReference type="Pfam" id="PF00196">
    <property type="entry name" value="GerE"/>
    <property type="match status" value="1"/>
</dbReference>
<dbReference type="SUPFAM" id="SSF52172">
    <property type="entry name" value="CheY-like"/>
    <property type="match status" value="1"/>
</dbReference>
<dbReference type="Gene3D" id="3.40.50.2300">
    <property type="match status" value="1"/>
</dbReference>
<dbReference type="PROSITE" id="PS50043">
    <property type="entry name" value="HTH_LUXR_2"/>
    <property type="match status" value="1"/>
</dbReference>